<dbReference type="EC" id="3.1.6.1" evidence="6"/>
<name>A0A379QPL2_SALER</name>
<evidence type="ECO:0000256" key="4">
    <source>
        <dbReference type="ARBA" id="ARBA00022837"/>
    </source>
</evidence>
<feature type="domain" description="Sulfatase N-terminal" evidence="5">
    <location>
        <begin position="4"/>
        <end position="316"/>
    </location>
</feature>
<proteinExistence type="inferred from homology"/>
<keyword evidence="3 6" id="KW-0378">Hydrolase</keyword>
<dbReference type="PANTHER" id="PTHR42693">
    <property type="entry name" value="ARYLSULFATASE FAMILY MEMBER"/>
    <property type="match status" value="1"/>
</dbReference>
<comment type="similarity">
    <text evidence="1">Belongs to the sulfatase family.</text>
</comment>
<dbReference type="PANTHER" id="PTHR42693:SF33">
    <property type="entry name" value="ARYLSULFATASE"/>
    <property type="match status" value="1"/>
</dbReference>
<dbReference type="CDD" id="cd16152">
    <property type="entry name" value="sulfatase_like"/>
    <property type="match status" value="1"/>
</dbReference>
<evidence type="ECO:0000256" key="1">
    <source>
        <dbReference type="ARBA" id="ARBA00008779"/>
    </source>
</evidence>
<dbReference type="Pfam" id="PF00884">
    <property type="entry name" value="Sulfatase"/>
    <property type="match status" value="1"/>
</dbReference>
<dbReference type="GO" id="GO:0004065">
    <property type="term" value="F:arylsulfatase activity"/>
    <property type="evidence" value="ECO:0007669"/>
    <property type="project" value="UniProtKB-EC"/>
</dbReference>
<evidence type="ECO:0000313" key="6">
    <source>
        <dbReference type="EMBL" id="SUF58979.1"/>
    </source>
</evidence>
<sequence>MMQPNILVFFTDQQRWDTVGCYNPAISTTPVLDQLAREGVKFENAFTVQPVCGPARSCLQTGRYPTQNGCYRNNIAMRQDEVTLAKLFNQAGYDTAYIGKWHLADLDEKPVPEELRGGWQYWLAADALEHTSHPYGGHFFDNDNQPVHFDGYRVDDQTTFALDYLQNRQRDNPFLLFLSYLEPHFQNDMARFVAPDGYAERFQTAAVPPDLINRPGDWPQNLPDYYGMCQNLDENLGRIVDYLKASGEYDNTIILFFSDHGCHFRTRNDEYKRSCHESSIRIPCVARGGPFSGGRTVEHLATLLDIPVTMLSAAGIKVPDAMVGRDLQTALDADDWEEEVLIQISESEVGRALRTTRWKYEIVAPGSDPWNESAAMIYVESQFYDLLNDPWERQNLIASPEHARIRDKLRQDIGRKMTAIGEDLPVIVPVE</sequence>
<dbReference type="AlphaFoldDB" id="A0A379QPL2"/>
<reference evidence="6 7" key="1">
    <citation type="submission" date="2018-06" db="EMBL/GenBank/DDBJ databases">
        <authorList>
            <consortium name="Pathogen Informatics"/>
            <person name="Doyle S."/>
        </authorList>
    </citation>
    <scope>NUCLEOTIDE SEQUENCE [LARGE SCALE GENOMIC DNA]</scope>
    <source>
        <strain evidence="6 7">NCTC10252</strain>
    </source>
</reference>
<dbReference type="InterPro" id="IPR050738">
    <property type="entry name" value="Sulfatase"/>
</dbReference>
<dbReference type="SUPFAM" id="SSF53649">
    <property type="entry name" value="Alkaline phosphatase-like"/>
    <property type="match status" value="1"/>
</dbReference>
<dbReference type="Proteomes" id="UP000254597">
    <property type="component" value="Unassembled WGS sequence"/>
</dbReference>
<dbReference type="EMBL" id="UGWP01000004">
    <property type="protein sequence ID" value="SUF58979.1"/>
    <property type="molecule type" value="Genomic_DNA"/>
</dbReference>
<evidence type="ECO:0000313" key="7">
    <source>
        <dbReference type="Proteomes" id="UP000254597"/>
    </source>
</evidence>
<dbReference type="InterPro" id="IPR024607">
    <property type="entry name" value="Sulfatase_CS"/>
</dbReference>
<evidence type="ECO:0000259" key="5">
    <source>
        <dbReference type="Pfam" id="PF00884"/>
    </source>
</evidence>
<accession>A0A379QPL2</accession>
<dbReference type="PROSITE" id="PS00149">
    <property type="entry name" value="SULFATASE_2"/>
    <property type="match status" value="1"/>
</dbReference>
<dbReference type="Gene3D" id="3.40.720.10">
    <property type="entry name" value="Alkaline Phosphatase, subunit A"/>
    <property type="match status" value="1"/>
</dbReference>
<dbReference type="InterPro" id="IPR017850">
    <property type="entry name" value="Alkaline_phosphatase_core_sf"/>
</dbReference>
<dbReference type="InterPro" id="IPR000917">
    <property type="entry name" value="Sulfatase_N"/>
</dbReference>
<evidence type="ECO:0000256" key="2">
    <source>
        <dbReference type="ARBA" id="ARBA00022723"/>
    </source>
</evidence>
<gene>
    <name evidence="6" type="ORF">NCTC10252_04325</name>
</gene>
<evidence type="ECO:0000256" key="3">
    <source>
        <dbReference type="ARBA" id="ARBA00022801"/>
    </source>
</evidence>
<dbReference type="GO" id="GO:0046872">
    <property type="term" value="F:metal ion binding"/>
    <property type="evidence" value="ECO:0007669"/>
    <property type="project" value="UniProtKB-KW"/>
</dbReference>
<keyword evidence="4" id="KW-0106">Calcium</keyword>
<protein>
    <submittedName>
        <fullName evidence="6">Secreted sulfatase</fullName>
        <ecNumber evidence="6">3.1.6.1</ecNumber>
    </submittedName>
</protein>
<keyword evidence="2" id="KW-0479">Metal-binding</keyword>
<organism evidence="6 7">
    <name type="scientific">Salmonella enterica</name>
    <name type="common">Salmonella choleraesuis</name>
    <dbReference type="NCBI Taxonomy" id="28901"/>
    <lineage>
        <taxon>Bacteria</taxon>
        <taxon>Pseudomonadati</taxon>
        <taxon>Pseudomonadota</taxon>
        <taxon>Gammaproteobacteria</taxon>
        <taxon>Enterobacterales</taxon>
        <taxon>Enterobacteriaceae</taxon>
        <taxon>Salmonella</taxon>
    </lineage>
</organism>